<feature type="domain" description="DUF11" evidence="1">
    <location>
        <begin position="2474"/>
        <end position="2583"/>
    </location>
</feature>
<keyword evidence="4" id="KW-1185">Reference proteome</keyword>
<dbReference type="PANTHER" id="PTHR34819:SF3">
    <property type="entry name" value="CELL SURFACE PROTEIN"/>
    <property type="match status" value="1"/>
</dbReference>
<feature type="domain" description="DUF11" evidence="1">
    <location>
        <begin position="2603"/>
        <end position="2689"/>
    </location>
</feature>
<evidence type="ECO:0000313" key="4">
    <source>
        <dbReference type="Proteomes" id="UP000215694"/>
    </source>
</evidence>
<dbReference type="InterPro" id="IPR008966">
    <property type="entry name" value="Adhesion_dom_sf"/>
</dbReference>
<sequence length="2693" mass="289754">MSLMSRFSTVDKSILVATGNSLVVCGSTTSVGNNTSDMIKPDGTTTRDYKQAGSSASLNILANSYVQYAELIWYSTVKSNVQGATDLRSLQDSQVTFTTSKGSYQITPKYTDSFAGASGSIDRYRAADVTAYVQDALSGTYTVSNVPISLPEAGLSNSRAGWTLTVIYRNDSFLPQKILYSSGIATSTSDLPLQTSLTGFTTDSEQASLKGSIFLACANGEPLNGEDIVSAGPSFAQLTNIGNVVYSPNSNPGTAPNNPGNKFFSGIINVADPLSSSNGLLNIVGTNGINNNDGFVPTQSLGARNKWDITNVDITKSLITNQTLLAGQIISNGSGDGLQLVAMGTQVNAQAPNITAELVMYDIDGDDEYNIEAGEFIVYAVKIKNDGSVPANNIILSAALDTSTTFVPGSVTINTIKQSNVNITNGINIDSIPPKGILNVLFTVRVNSVPTGGLLSQNVNYSYQFTSGSSTITNSGKTNSIQVIVQDGLLSINKSASKTSASVGDIVTYTIDIENIGTELATNMFFQDKIDLSCSFVNGSVVIDGVSYPNYDPTQGISLPNLEPNNNTEIILQSKVNSLPPSTKVTNDSCISFGYIFDQYGYIREKTIFSNVVSIQVQYVDIVGERCGNNNYPNVGDTVTYNLRLTNIGNMPANNIQVLEPPIPGATFISSSVKINGVTEEDLNPFNGFTLEDPINPLQSTNIEYKVLVNQINPSGIIENIAQVPYKYQISPGSGDIDSEEESNMVKTIANYVCMNISETVDKEYATVGDTLYYNVKISNNGNINATNTVFLSNLAPDTSFVPGTVTINGISYPAYNPTQGFTVDTICLGEEIEVTYQAKVNSVPIPNIVYNQSSLVYSYKPDPNGNILTGTINSNTVQTIINKADYKLTKTVDKSYAQVGDNLVYTTTIENTGTVDLSNIKFADYIGVYLKFYPGSIYINGENYPDYNPESQFTIDDLHPGDTATITFGVTIIGNPPVGYVPNMSEATLTYQQTPNSPIITKTVYSNEVNTYVPYAKLNLTKNVDKSYASVGETLTYSFTATNTGNTNVFNTFFSDTLQTELSFVTRSVYINGISKPSYDPQVGFDLGNIVVGQSVTVSFKAKVENLPNPNSIKNNAITSYSYNIDPNGQPITRTTTSNTVTTIINSYTATLTKQVDKMYATIGDTLNYTVTVNNTGTVSLTSVNFIDIIPNEAIFVDGSVVIDGVSKPDYNPNLGFLISNVLPGGNVVVMFKVRVASLPTPPQINNSSTINFKYQLSPTSSINSGTLTSNTVTTNIVSTSVTNTKSANKMYATVGDTITYTSVITNNGNIDITNTKFTDIIPMHTTFVVGSVKINQQSQVDYDPNIGFSLGTIYVGSSVTVTFDITVDSVPNKSQIANTSTINYDYNIDPNGYVKSETVASNTVITYINLGSMTVTKSANRTKVRLNNVITYNFVISNTGNTVLKNILFTDKVQSESSFNTGSVVVNGESKSSYNPNNGFSLSDIQIGQQTTVSFTVTVNSLPSENKLLNKADVDYSYYVDPNGSLTSKTTSSNTTTVFVYDTIMSANKMVDKATAKIGEILNFTIEIKNEGNVNANSVHFEDMLDPNIEFVQDSVYENGNQRTGYNPNDGFSLDDIDPNSTTTVTFKATVTTRPADNLIYNFASIDYQYTVDTDVINANIDTNTTKTYVAVGELTLTKSVDKAYATVGDNIHYSIRIKNTGSVAATNLNFKDIISASASFNTNSVVVDGLPQLDFNPIDGFTLSDLLPNEYHTVTFSIKVDSLPASGKIENSADTTFTYQLTPTDTPVDATATSNKVTTLILLGKLTVTKTVDKAYETVGNNLTYTIKIANEGNTNSTNVFVQDLIQIDARFVNGSVIVNGVSKPTYDPNIGFNLDDIPANDTATVSFVVTVQSIPPVDYTIYNHSLINYEFYVDPSNLPVQKQSISNTVATIINVGSLVATKSVSKSYATIGDVLTYTINVFNSGNVLAKNVNFRDVIPNGLIFVQNSVSINGISYQGYDPYESFTLGNIVSGDTVVVKFDVNVTSLQIPSLVSNTAQLTFAYKVNPSGDDIYAQANSNSVTTQINVGSLKLTKSVDLNYVTKGDVLTYKVIVNNDGNVDTKNVIFTDNLQSDLTFNQGSVKIDGTAYPDYNPINGFRLGDIASLGSVTVTFTATVVEQPIRNSVLNFAIASFSYKIDPNGSDYSHSAQSNTVSSFIIMPILVNIKTVDKTYSTLQDTLNYSILVKNAGNTTINQLFFSDVLSNGATFKASTVTIDGVSYSTYDPIVGFNLPNDLVAGNTSLIKFQAIINAIPSPPQVTNYAVSNGMYKINPQGVDYPISATSNTVTTNINVGNLSNTKSVDKMYAKVNDTVSYTSTITNIGNINATNIRFIDSLQNEVTYISGTVRINNVLYPALDPTLGFDLSDLAAGQTVTVAFDAKINSLPTPPYITNISQTQFSYKVDPSGSLATNTQFSNSVTTNVVLGKITTSKIVDKPIATIGDTLVYTVTLTNVGNVIDNDVYFQDIPSTGARFTSGSVKINGINQTSYDPTAGFSLGDIGIGEVVTVEFSASVVSVPSSNQITNQAVITFKYVVDPKQAPYSDTTYSNKVTTNIAYGNLSVTKEVNKQYATVGERLTYTITIINKGNINATNVVFLDPTPRNSVFVLGSVVVNGVAHTDYNPSAGFNLNTMTPGQIITVVYQVQVIDLC</sequence>
<feature type="domain" description="DUF7507" evidence="2">
    <location>
        <begin position="1414"/>
        <end position="1464"/>
    </location>
</feature>
<dbReference type="SUPFAM" id="SSF49401">
    <property type="entry name" value="Bacterial adhesins"/>
    <property type="match status" value="2"/>
</dbReference>
<feature type="domain" description="DUF11" evidence="1">
    <location>
        <begin position="1286"/>
        <end position="1393"/>
    </location>
</feature>
<feature type="domain" description="DUF11" evidence="1">
    <location>
        <begin position="886"/>
        <end position="984"/>
    </location>
</feature>
<dbReference type="EMBL" id="NOJY02000006">
    <property type="protein sequence ID" value="RDY28493.1"/>
    <property type="molecule type" value="Genomic_DNA"/>
</dbReference>
<feature type="domain" description="DUF11" evidence="1">
    <location>
        <begin position="1677"/>
        <end position="1780"/>
    </location>
</feature>
<dbReference type="Pfam" id="PF01345">
    <property type="entry name" value="DUF11"/>
    <property type="match status" value="16"/>
</dbReference>
<dbReference type="NCBIfam" id="TIGR01451">
    <property type="entry name" value="B_ant_repeat"/>
    <property type="match status" value="18"/>
</dbReference>
<feature type="domain" description="DUF11" evidence="1">
    <location>
        <begin position="2210"/>
        <end position="2306"/>
    </location>
</feature>
<dbReference type="PANTHER" id="PTHR34819">
    <property type="entry name" value="LARGE CYSTEINE-RICH PERIPLASMIC PROTEIN OMCB"/>
    <property type="match status" value="1"/>
</dbReference>
<dbReference type="InterPro" id="IPR001434">
    <property type="entry name" value="OmcB-like_DUF11"/>
</dbReference>
<feature type="domain" description="DUF11" evidence="1">
    <location>
        <begin position="1019"/>
        <end position="1129"/>
    </location>
</feature>
<dbReference type="Gene3D" id="2.60.40.740">
    <property type="match status" value="8"/>
</dbReference>
<organism evidence="3 4">
    <name type="scientific">Romboutsia weinsteinii</name>
    <dbReference type="NCBI Taxonomy" id="2020949"/>
    <lineage>
        <taxon>Bacteria</taxon>
        <taxon>Bacillati</taxon>
        <taxon>Bacillota</taxon>
        <taxon>Clostridia</taxon>
        <taxon>Peptostreptococcales</taxon>
        <taxon>Peptostreptococcaceae</taxon>
        <taxon>Romboutsia</taxon>
    </lineage>
</organism>
<feature type="domain" description="DUF11" evidence="1">
    <location>
        <begin position="2340"/>
        <end position="2440"/>
    </location>
</feature>
<feature type="domain" description="DUF11" evidence="1">
    <location>
        <begin position="629"/>
        <end position="724"/>
    </location>
</feature>
<feature type="domain" description="DUF11" evidence="1">
    <location>
        <begin position="756"/>
        <end position="865"/>
    </location>
</feature>
<dbReference type="Pfam" id="PF24346">
    <property type="entry name" value="DUF7507"/>
    <property type="match status" value="1"/>
</dbReference>
<feature type="domain" description="DUF11" evidence="1">
    <location>
        <begin position="1550"/>
        <end position="1660"/>
    </location>
</feature>
<evidence type="ECO:0000259" key="1">
    <source>
        <dbReference type="Pfam" id="PF01345"/>
    </source>
</evidence>
<dbReference type="Proteomes" id="UP000215694">
    <property type="component" value="Unassembled WGS sequence"/>
</dbReference>
<feature type="domain" description="DUF11" evidence="1">
    <location>
        <begin position="1942"/>
        <end position="2066"/>
    </location>
</feature>
<dbReference type="InterPro" id="IPR047589">
    <property type="entry name" value="DUF11_rpt"/>
</dbReference>
<dbReference type="InterPro" id="IPR051172">
    <property type="entry name" value="Chlamydia_OmcB"/>
</dbReference>
<dbReference type="Gene3D" id="2.60.40.10">
    <property type="entry name" value="Immunoglobulins"/>
    <property type="match status" value="1"/>
</dbReference>
<comment type="caution">
    <text evidence="3">The sequence shown here is derived from an EMBL/GenBank/DDBJ whole genome shotgun (WGS) entry which is preliminary data.</text>
</comment>
<protein>
    <submittedName>
        <fullName evidence="3">DUF11 domain-containing protein</fullName>
    </submittedName>
</protein>
<feature type="domain" description="DUF11" evidence="1">
    <location>
        <begin position="490"/>
        <end position="587"/>
    </location>
</feature>
<feature type="domain" description="DUF11" evidence="1">
    <location>
        <begin position="1153"/>
        <end position="1253"/>
    </location>
</feature>
<evidence type="ECO:0000259" key="2">
    <source>
        <dbReference type="Pfam" id="PF24346"/>
    </source>
</evidence>
<reference evidence="3 4" key="1">
    <citation type="journal article" date="2017" name="Genome Announc.">
        <title>Draft Genome Sequence of Romboutsia weinsteinii sp. nov. Strain CCRI-19649(T) Isolated from Surface Water.</title>
        <authorList>
            <person name="Maheux A.F."/>
            <person name="Boudreau D.K."/>
            <person name="Berube E."/>
            <person name="Boissinot M."/>
            <person name="Cantin P."/>
            <person name="Raymond F."/>
            <person name="Corbeil J."/>
            <person name="Omar R.F."/>
            <person name="Bergeron M.G."/>
        </authorList>
    </citation>
    <scope>NUCLEOTIDE SEQUENCE [LARGE SCALE GENOMIC DNA]</scope>
    <source>
        <strain evidence="3 4">CCRI-19649</strain>
    </source>
</reference>
<name>A0A371J718_9FIRM</name>
<dbReference type="InterPro" id="IPR013783">
    <property type="entry name" value="Ig-like_fold"/>
</dbReference>
<feature type="domain" description="DUF11" evidence="1">
    <location>
        <begin position="1809"/>
        <end position="1898"/>
    </location>
</feature>
<gene>
    <name evidence="3" type="ORF">CHL78_004720</name>
</gene>
<accession>A0A371J718</accession>
<proteinExistence type="predicted"/>
<dbReference type="InterPro" id="IPR055354">
    <property type="entry name" value="DUF7507"/>
</dbReference>
<feature type="domain" description="DUF11" evidence="1">
    <location>
        <begin position="2074"/>
        <end position="2192"/>
    </location>
</feature>
<evidence type="ECO:0000313" key="3">
    <source>
        <dbReference type="EMBL" id="RDY28493.1"/>
    </source>
</evidence>
<dbReference type="OrthoDB" id="21834at2"/>